<dbReference type="Proteomes" id="UP001057402">
    <property type="component" value="Chromosome 4"/>
</dbReference>
<evidence type="ECO:0000313" key="2">
    <source>
        <dbReference type="Proteomes" id="UP001057402"/>
    </source>
</evidence>
<reference evidence="2" key="1">
    <citation type="journal article" date="2023" name="Front. Plant Sci.">
        <title>Chromosomal-level genome assembly of Melastoma candidum provides insights into trichome evolution.</title>
        <authorList>
            <person name="Zhong Y."/>
            <person name="Wu W."/>
            <person name="Sun C."/>
            <person name="Zou P."/>
            <person name="Liu Y."/>
            <person name="Dai S."/>
            <person name="Zhou R."/>
        </authorList>
    </citation>
    <scope>NUCLEOTIDE SEQUENCE [LARGE SCALE GENOMIC DNA]</scope>
</reference>
<accession>A0ACB9RCL7</accession>
<name>A0ACB9RCL7_9MYRT</name>
<gene>
    <name evidence="1" type="ORF">MLD38_013963</name>
</gene>
<dbReference type="EMBL" id="CM042883">
    <property type="protein sequence ID" value="KAI4376172.1"/>
    <property type="molecule type" value="Genomic_DNA"/>
</dbReference>
<protein>
    <submittedName>
        <fullName evidence="1">Uncharacterized protein</fullName>
    </submittedName>
</protein>
<evidence type="ECO:0000313" key="1">
    <source>
        <dbReference type="EMBL" id="KAI4376172.1"/>
    </source>
</evidence>
<organism evidence="1 2">
    <name type="scientific">Melastoma candidum</name>
    <dbReference type="NCBI Taxonomy" id="119954"/>
    <lineage>
        <taxon>Eukaryota</taxon>
        <taxon>Viridiplantae</taxon>
        <taxon>Streptophyta</taxon>
        <taxon>Embryophyta</taxon>
        <taxon>Tracheophyta</taxon>
        <taxon>Spermatophyta</taxon>
        <taxon>Magnoliopsida</taxon>
        <taxon>eudicotyledons</taxon>
        <taxon>Gunneridae</taxon>
        <taxon>Pentapetalae</taxon>
        <taxon>rosids</taxon>
        <taxon>malvids</taxon>
        <taxon>Myrtales</taxon>
        <taxon>Melastomataceae</taxon>
        <taxon>Melastomatoideae</taxon>
        <taxon>Melastomateae</taxon>
        <taxon>Melastoma</taxon>
    </lineage>
</organism>
<sequence>MIEDIYRKIFSTYTESCHRIPSSFLSSNWTDPALEPHVRSCPADTEFTRTATILELKEVVESVSGDMQISWLAFL</sequence>
<keyword evidence="2" id="KW-1185">Reference proteome</keyword>
<proteinExistence type="predicted"/>
<comment type="caution">
    <text evidence="1">The sequence shown here is derived from an EMBL/GenBank/DDBJ whole genome shotgun (WGS) entry which is preliminary data.</text>
</comment>